<feature type="domain" description="PAS" evidence="2">
    <location>
        <begin position="27"/>
        <end position="55"/>
    </location>
</feature>
<dbReference type="InterPro" id="IPR029016">
    <property type="entry name" value="GAF-like_dom_sf"/>
</dbReference>
<dbReference type="EMBL" id="JBHSNY010000016">
    <property type="protein sequence ID" value="MFC5639125.1"/>
    <property type="molecule type" value="Genomic_DNA"/>
</dbReference>
<dbReference type="PROSITE" id="PS50112">
    <property type="entry name" value="PAS"/>
    <property type="match status" value="1"/>
</dbReference>
<dbReference type="InterPro" id="IPR003594">
    <property type="entry name" value="HATPase_dom"/>
</dbReference>
<dbReference type="SMART" id="SM00331">
    <property type="entry name" value="PP2C_SIG"/>
    <property type="match status" value="1"/>
</dbReference>
<evidence type="ECO:0000259" key="2">
    <source>
        <dbReference type="PROSITE" id="PS50112"/>
    </source>
</evidence>
<dbReference type="SUPFAM" id="SSF55781">
    <property type="entry name" value="GAF domain-like"/>
    <property type="match status" value="1"/>
</dbReference>
<dbReference type="Gene3D" id="3.30.450.40">
    <property type="match status" value="1"/>
</dbReference>
<dbReference type="InterPro" id="IPR036890">
    <property type="entry name" value="HATPase_C_sf"/>
</dbReference>
<dbReference type="CDD" id="cd00130">
    <property type="entry name" value="PAS"/>
    <property type="match status" value="1"/>
</dbReference>
<evidence type="ECO:0000313" key="4">
    <source>
        <dbReference type="Proteomes" id="UP001596154"/>
    </source>
</evidence>
<dbReference type="PANTHER" id="PTHR43156">
    <property type="entry name" value="STAGE II SPORULATION PROTEIN E-RELATED"/>
    <property type="match status" value="1"/>
</dbReference>
<proteinExistence type="predicted"/>
<dbReference type="NCBIfam" id="TIGR00229">
    <property type="entry name" value="sensory_box"/>
    <property type="match status" value="1"/>
</dbReference>
<dbReference type="Pfam" id="PF01590">
    <property type="entry name" value="GAF"/>
    <property type="match status" value="1"/>
</dbReference>
<keyword evidence="1" id="KW-0378">Hydrolase</keyword>
<dbReference type="Gene3D" id="3.30.450.20">
    <property type="entry name" value="PAS domain"/>
    <property type="match status" value="1"/>
</dbReference>
<dbReference type="SUPFAM" id="SSF55874">
    <property type="entry name" value="ATPase domain of HSP90 chaperone/DNA topoisomerase II/histidine kinase"/>
    <property type="match status" value="1"/>
</dbReference>
<dbReference type="InterPro" id="IPR052016">
    <property type="entry name" value="Bact_Sigma-Reg"/>
</dbReference>
<keyword evidence="4" id="KW-1185">Reference proteome</keyword>
<dbReference type="Pfam" id="PF07228">
    <property type="entry name" value="SpoIIE"/>
    <property type="match status" value="1"/>
</dbReference>
<dbReference type="SUPFAM" id="SSF81606">
    <property type="entry name" value="PP2C-like"/>
    <property type="match status" value="1"/>
</dbReference>
<dbReference type="SUPFAM" id="SSF55785">
    <property type="entry name" value="PYP-like sensor domain (PAS domain)"/>
    <property type="match status" value="1"/>
</dbReference>
<evidence type="ECO:0000256" key="1">
    <source>
        <dbReference type="ARBA" id="ARBA00022801"/>
    </source>
</evidence>
<dbReference type="Gene3D" id="3.60.40.10">
    <property type="entry name" value="PPM-type phosphatase domain"/>
    <property type="match status" value="1"/>
</dbReference>
<sequence length="711" mass="76891">MTMSTANPAHHADHGSPFEVTRAAAAVLDAAGTVERWSPGAQLLLGYRPEEVLGQPATALLAADGMDAASAVLERRRLNNGWGARLAVRHRDGRRLELELQACPLWEGCGDPGWLVAVTHADGLRAWEREQAVLRGMATKFTGHLRARERLVLVNEASGSIGTTLDVVRTAQELTEVLVPRVSDFVSVDLFDEVLRAQELRAGPVTAHESLRRAAHRSVQEDLPEIAVEIGDLAGYPSESPPGQCLLSGKPMLTPVVDLSAPWLAKDPARAAKMRQVGIHSGLMVPVQARGVTMGLVCLGRWKNTEPFDEDDLMLVEELVARAAICIDNARRFTREHNAALALQRSLLPRDLPQQSAVETAYRYMPADVQAGVGGDWFDVIPLSGARVALVVGDVIGHGIHAAATMGQLRTAVHTLADLDLPPDELLAHLDDLVIRLGEEAEQAGTGHPMGSNRVIGASCVYAVYDPITRKATVARAGHPSPAIAHLREPVEFPDIPAGPPLGLGGLPFESAELELEEGSVIALYTDGLIEASDQDVDVGFERLCFTLAHPDRPLEEICDTMVRTLLPDRPRDDVAFLIARTRALSSDDVASWDLPVDPATVGQARHVAGQRLAEWGLEDCAFTTELIVSELVTNSIRYATGPISLRLIRDHSLICEVSDGSSTSPHLRRPRSTDEGGRGLFLVAQCAARWGTRYTSEGKTIWAEQPLPNR</sequence>
<dbReference type="Gene3D" id="3.30.565.10">
    <property type="entry name" value="Histidine kinase-like ATPase, C-terminal domain"/>
    <property type="match status" value="1"/>
</dbReference>
<evidence type="ECO:0000313" key="3">
    <source>
        <dbReference type="EMBL" id="MFC5639125.1"/>
    </source>
</evidence>
<dbReference type="PANTHER" id="PTHR43156:SF2">
    <property type="entry name" value="STAGE II SPORULATION PROTEIN E"/>
    <property type="match status" value="1"/>
</dbReference>
<dbReference type="RefSeq" id="WP_381030842.1">
    <property type="nucleotide sequence ID" value="NZ_JBHSNY010000016.1"/>
</dbReference>
<dbReference type="Pfam" id="PF13581">
    <property type="entry name" value="HATPase_c_2"/>
    <property type="match status" value="1"/>
</dbReference>
<dbReference type="InterPro" id="IPR036457">
    <property type="entry name" value="PPM-type-like_dom_sf"/>
</dbReference>
<dbReference type="InterPro" id="IPR035965">
    <property type="entry name" value="PAS-like_dom_sf"/>
</dbReference>
<dbReference type="InterPro" id="IPR001932">
    <property type="entry name" value="PPM-type_phosphatase-like_dom"/>
</dbReference>
<dbReference type="InterPro" id="IPR003018">
    <property type="entry name" value="GAF"/>
</dbReference>
<name>A0ABW0V1E5_9ACTN</name>
<organism evidence="3 4">
    <name type="scientific">Streptomyces bullii</name>
    <dbReference type="NCBI Taxonomy" id="349910"/>
    <lineage>
        <taxon>Bacteria</taxon>
        <taxon>Bacillati</taxon>
        <taxon>Actinomycetota</taxon>
        <taxon>Actinomycetes</taxon>
        <taxon>Kitasatosporales</taxon>
        <taxon>Streptomycetaceae</taxon>
        <taxon>Streptomyces</taxon>
    </lineage>
</organism>
<comment type="caution">
    <text evidence="3">The sequence shown here is derived from an EMBL/GenBank/DDBJ whole genome shotgun (WGS) entry which is preliminary data.</text>
</comment>
<accession>A0ABW0V1E5</accession>
<gene>
    <name evidence="3" type="ORF">ACFPZJ_36400</name>
</gene>
<dbReference type="InterPro" id="IPR000014">
    <property type="entry name" value="PAS"/>
</dbReference>
<dbReference type="CDD" id="cd16936">
    <property type="entry name" value="HATPase_RsbW-like"/>
    <property type="match status" value="1"/>
</dbReference>
<reference evidence="4" key="1">
    <citation type="journal article" date="2019" name="Int. J. Syst. Evol. Microbiol.">
        <title>The Global Catalogue of Microorganisms (GCM) 10K type strain sequencing project: providing services to taxonomists for standard genome sequencing and annotation.</title>
        <authorList>
            <consortium name="The Broad Institute Genomics Platform"/>
            <consortium name="The Broad Institute Genome Sequencing Center for Infectious Disease"/>
            <person name="Wu L."/>
            <person name="Ma J."/>
        </authorList>
    </citation>
    <scope>NUCLEOTIDE SEQUENCE [LARGE SCALE GENOMIC DNA]</scope>
    <source>
        <strain evidence="4">CGMCC 4.7248</strain>
    </source>
</reference>
<dbReference type="SMART" id="SM00091">
    <property type="entry name" value="PAS"/>
    <property type="match status" value="1"/>
</dbReference>
<dbReference type="Proteomes" id="UP001596154">
    <property type="component" value="Unassembled WGS sequence"/>
</dbReference>
<protein>
    <submittedName>
        <fullName evidence="3">SpoIIE family protein phosphatase</fullName>
    </submittedName>
</protein>
<dbReference type="Pfam" id="PF13426">
    <property type="entry name" value="PAS_9"/>
    <property type="match status" value="1"/>
</dbReference>